<dbReference type="InterPro" id="IPR059000">
    <property type="entry name" value="ATPase_P-type_domA"/>
</dbReference>
<feature type="domain" description="HMA" evidence="11">
    <location>
        <begin position="8"/>
        <end position="74"/>
    </location>
</feature>
<keyword evidence="9 10" id="KW-0472">Membrane</keyword>
<feature type="transmembrane region" description="Helical" evidence="10">
    <location>
        <begin position="433"/>
        <end position="457"/>
    </location>
</feature>
<dbReference type="InterPro" id="IPR044492">
    <property type="entry name" value="P_typ_ATPase_HD_dom"/>
</dbReference>
<dbReference type="PROSITE" id="PS01047">
    <property type="entry name" value="HMA_1"/>
    <property type="match status" value="3"/>
</dbReference>
<evidence type="ECO:0000313" key="12">
    <source>
        <dbReference type="EMBL" id="KAJ3488699.1"/>
    </source>
</evidence>
<feature type="transmembrane region" description="Helical" evidence="10">
    <location>
        <begin position="799"/>
        <end position="829"/>
    </location>
</feature>
<dbReference type="CDD" id="cd00371">
    <property type="entry name" value="HMA"/>
    <property type="match status" value="3"/>
</dbReference>
<dbReference type="InterPro" id="IPR027256">
    <property type="entry name" value="P-typ_ATPase_IB"/>
</dbReference>
<dbReference type="GO" id="GO:0043682">
    <property type="term" value="F:P-type divalent copper transporter activity"/>
    <property type="evidence" value="ECO:0007669"/>
    <property type="project" value="TreeGrafter"/>
</dbReference>
<dbReference type="InterPro" id="IPR006121">
    <property type="entry name" value="HMA_dom"/>
</dbReference>
<dbReference type="NCBIfam" id="TIGR01525">
    <property type="entry name" value="ATPase-IB_hvy"/>
    <property type="match status" value="1"/>
</dbReference>
<dbReference type="SUPFAM" id="SSF81653">
    <property type="entry name" value="Calcium ATPase, transduction domain A"/>
    <property type="match status" value="1"/>
</dbReference>
<dbReference type="AlphaFoldDB" id="A0AAD5V8F1"/>
<dbReference type="GO" id="GO:0055070">
    <property type="term" value="P:copper ion homeostasis"/>
    <property type="evidence" value="ECO:0007669"/>
    <property type="project" value="TreeGrafter"/>
</dbReference>
<dbReference type="InterPro" id="IPR036163">
    <property type="entry name" value="HMA_dom_sf"/>
</dbReference>
<evidence type="ECO:0000256" key="8">
    <source>
        <dbReference type="ARBA" id="ARBA00022989"/>
    </source>
</evidence>
<dbReference type="SFLD" id="SFLDG00002">
    <property type="entry name" value="C1.7:_P-type_atpase_like"/>
    <property type="match status" value="1"/>
</dbReference>
<dbReference type="FunFam" id="3.30.70.100:FF:000001">
    <property type="entry name" value="ATPase copper transporting beta"/>
    <property type="match status" value="2"/>
</dbReference>
<accession>A0AAD5V8F1</accession>
<dbReference type="Pfam" id="PF00122">
    <property type="entry name" value="E1-E2_ATPase"/>
    <property type="match status" value="1"/>
</dbReference>
<dbReference type="InterPro" id="IPR001757">
    <property type="entry name" value="P_typ_ATPase"/>
</dbReference>
<evidence type="ECO:0000256" key="7">
    <source>
        <dbReference type="ARBA" id="ARBA00022967"/>
    </source>
</evidence>
<evidence type="ECO:0000256" key="2">
    <source>
        <dbReference type="ARBA" id="ARBA00006024"/>
    </source>
</evidence>
<dbReference type="SFLD" id="SFLDS00003">
    <property type="entry name" value="Haloacid_Dehalogenase"/>
    <property type="match status" value="1"/>
</dbReference>
<dbReference type="Gene3D" id="3.40.50.1000">
    <property type="entry name" value="HAD superfamily/HAD-like"/>
    <property type="match status" value="1"/>
</dbReference>
<name>A0AAD5V8F1_9APHY</name>
<dbReference type="InterPro" id="IPR023214">
    <property type="entry name" value="HAD_sf"/>
</dbReference>
<dbReference type="InterPro" id="IPR023299">
    <property type="entry name" value="ATPase_P-typ_cyto_dom_N"/>
</dbReference>
<dbReference type="PANTHER" id="PTHR43520">
    <property type="entry name" value="ATP7, ISOFORM B"/>
    <property type="match status" value="1"/>
</dbReference>
<dbReference type="SFLD" id="SFLDF00027">
    <property type="entry name" value="p-type_atpase"/>
    <property type="match status" value="1"/>
</dbReference>
<comment type="similarity">
    <text evidence="2 10">Belongs to the cation transport ATPase (P-type) (TC 3.A.3) family. Type IB subfamily.</text>
</comment>
<dbReference type="InterPro" id="IPR008250">
    <property type="entry name" value="ATPase_P-typ_transduc_dom_A_sf"/>
</dbReference>
<evidence type="ECO:0000256" key="4">
    <source>
        <dbReference type="ARBA" id="ARBA00022723"/>
    </source>
</evidence>
<dbReference type="InterPro" id="IPR036412">
    <property type="entry name" value="HAD-like_sf"/>
</dbReference>
<reference evidence="12" key="1">
    <citation type="submission" date="2022-07" db="EMBL/GenBank/DDBJ databases">
        <title>Genome Sequence of Physisporinus lineatus.</title>
        <authorList>
            <person name="Buettner E."/>
        </authorList>
    </citation>
    <scope>NUCLEOTIDE SEQUENCE</scope>
    <source>
        <strain evidence="12">VT162</strain>
    </source>
</reference>
<dbReference type="Gene3D" id="3.30.70.100">
    <property type="match status" value="3"/>
</dbReference>
<keyword evidence="7" id="KW-1278">Translocase</keyword>
<evidence type="ECO:0000259" key="11">
    <source>
        <dbReference type="PROSITE" id="PS50846"/>
    </source>
</evidence>
<comment type="caution">
    <text evidence="12">The sequence shown here is derived from an EMBL/GenBank/DDBJ whole genome shotgun (WGS) entry which is preliminary data.</text>
</comment>
<evidence type="ECO:0000313" key="13">
    <source>
        <dbReference type="Proteomes" id="UP001212997"/>
    </source>
</evidence>
<dbReference type="PANTHER" id="PTHR43520:SF32">
    <property type="entry name" value="COPPER RESISTANCE P-TYPE ATPASE (EUROFUNG)"/>
    <property type="match status" value="1"/>
</dbReference>
<dbReference type="SUPFAM" id="SSF56784">
    <property type="entry name" value="HAD-like"/>
    <property type="match status" value="1"/>
</dbReference>
<dbReference type="EMBL" id="JANAWD010000061">
    <property type="protein sequence ID" value="KAJ3488699.1"/>
    <property type="molecule type" value="Genomic_DNA"/>
</dbReference>
<comment type="subcellular location">
    <subcellularLocation>
        <location evidence="1">Membrane</location>
        <topology evidence="1">Multi-pass membrane protein</topology>
    </subcellularLocation>
</comment>
<dbReference type="CDD" id="cd02094">
    <property type="entry name" value="P-type_ATPase_Cu-like"/>
    <property type="match status" value="1"/>
</dbReference>
<dbReference type="Gene3D" id="3.40.1110.10">
    <property type="entry name" value="Calcium-transporting ATPase, cytoplasmic domain N"/>
    <property type="match status" value="1"/>
</dbReference>
<keyword evidence="3 10" id="KW-0812">Transmembrane</keyword>
<feature type="transmembrane region" description="Helical" evidence="10">
    <location>
        <begin position="477"/>
        <end position="496"/>
    </location>
</feature>
<feature type="transmembrane region" description="Helical" evidence="10">
    <location>
        <begin position="1161"/>
        <end position="1182"/>
    </location>
</feature>
<dbReference type="InterPro" id="IPR023298">
    <property type="entry name" value="ATPase_P-typ_TM_dom_sf"/>
</dbReference>
<organism evidence="12 13">
    <name type="scientific">Meripilus lineatus</name>
    <dbReference type="NCBI Taxonomy" id="2056292"/>
    <lineage>
        <taxon>Eukaryota</taxon>
        <taxon>Fungi</taxon>
        <taxon>Dikarya</taxon>
        <taxon>Basidiomycota</taxon>
        <taxon>Agaricomycotina</taxon>
        <taxon>Agaricomycetes</taxon>
        <taxon>Polyporales</taxon>
        <taxon>Meripilaceae</taxon>
        <taxon>Meripilus</taxon>
    </lineage>
</organism>
<dbReference type="GO" id="GO:0016887">
    <property type="term" value="F:ATP hydrolysis activity"/>
    <property type="evidence" value="ECO:0007669"/>
    <property type="project" value="InterPro"/>
</dbReference>
<evidence type="ECO:0000256" key="1">
    <source>
        <dbReference type="ARBA" id="ARBA00004141"/>
    </source>
</evidence>
<dbReference type="NCBIfam" id="TIGR01494">
    <property type="entry name" value="ATPase_P-type"/>
    <property type="match status" value="2"/>
</dbReference>
<protein>
    <recommendedName>
        <fullName evidence="11">HMA domain-containing protein</fullName>
    </recommendedName>
</protein>
<keyword evidence="5 10" id="KW-0547">Nucleotide-binding</keyword>
<feature type="domain" description="HMA" evidence="11">
    <location>
        <begin position="162"/>
        <end position="227"/>
    </location>
</feature>
<feature type="transmembrane region" description="Helical" evidence="10">
    <location>
        <begin position="758"/>
        <end position="779"/>
    </location>
</feature>
<feature type="transmembrane region" description="Helical" evidence="10">
    <location>
        <begin position="1188"/>
        <end position="1210"/>
    </location>
</feature>
<feature type="transmembrane region" description="Helical" evidence="10">
    <location>
        <begin position="531"/>
        <end position="552"/>
    </location>
</feature>
<dbReference type="PROSITE" id="PS00154">
    <property type="entry name" value="ATPASE_E1_E2"/>
    <property type="match status" value="1"/>
</dbReference>
<dbReference type="SUPFAM" id="SSF55008">
    <property type="entry name" value="HMA, heavy metal-associated domain"/>
    <property type="match status" value="3"/>
</dbReference>
<dbReference type="SUPFAM" id="SSF81665">
    <property type="entry name" value="Calcium ATPase, transmembrane domain M"/>
    <property type="match status" value="1"/>
</dbReference>
<dbReference type="InterPro" id="IPR017969">
    <property type="entry name" value="Heavy-metal-associated_CS"/>
</dbReference>
<evidence type="ECO:0000256" key="3">
    <source>
        <dbReference type="ARBA" id="ARBA00022692"/>
    </source>
</evidence>
<dbReference type="PROSITE" id="PS50846">
    <property type="entry name" value="HMA_2"/>
    <property type="match status" value="3"/>
</dbReference>
<dbReference type="GO" id="GO:0016020">
    <property type="term" value="C:membrane"/>
    <property type="evidence" value="ECO:0007669"/>
    <property type="project" value="UniProtKB-SubCell"/>
</dbReference>
<evidence type="ECO:0000256" key="10">
    <source>
        <dbReference type="RuleBase" id="RU362081"/>
    </source>
</evidence>
<dbReference type="Pfam" id="PF00702">
    <property type="entry name" value="Hydrolase"/>
    <property type="match status" value="1"/>
</dbReference>
<proteinExistence type="inferred from homology"/>
<dbReference type="InterPro" id="IPR018303">
    <property type="entry name" value="ATPase_P-typ_P_site"/>
</dbReference>
<dbReference type="GO" id="GO:0005507">
    <property type="term" value="F:copper ion binding"/>
    <property type="evidence" value="ECO:0007669"/>
    <property type="project" value="TreeGrafter"/>
</dbReference>
<keyword evidence="8 10" id="KW-1133">Transmembrane helix</keyword>
<dbReference type="PRINTS" id="PR00119">
    <property type="entry name" value="CATATPASE"/>
</dbReference>
<feature type="transmembrane region" description="Helical" evidence="10">
    <location>
        <begin position="564"/>
        <end position="584"/>
    </location>
</feature>
<keyword evidence="4 10" id="KW-0479">Metal-binding</keyword>
<dbReference type="GO" id="GO:0005524">
    <property type="term" value="F:ATP binding"/>
    <property type="evidence" value="ECO:0007669"/>
    <property type="project" value="UniProtKB-UniRule"/>
</dbReference>
<evidence type="ECO:0000256" key="9">
    <source>
        <dbReference type="ARBA" id="ARBA00023136"/>
    </source>
</evidence>
<evidence type="ECO:0000256" key="6">
    <source>
        <dbReference type="ARBA" id="ARBA00022840"/>
    </source>
</evidence>
<dbReference type="Pfam" id="PF00403">
    <property type="entry name" value="HMA"/>
    <property type="match status" value="2"/>
</dbReference>
<sequence length="1218" mass="129928">MPSTSSEAVTTIFLSNLHCSSCVRTIQDALASLVPAPMSVDVSIVTQTVTARHSLTLSPSLIKSVLDEAGFDIVQTPVSADDNDPSSFVKGLSRLTPLLGTRQAKHIDQCALCQSERNSRTNEISTPRTKVGEVSSISQVQAAASPAASSPVVPTPQFGGPFHVTLSIGGMTCASCSNTISRNLVDLPGVSEIAVNLLGNSATLTIDSQDRLSSVTETIGDAGYEVEVISVNPVEAPPTQSHHGPVPYRLTLSIGGMTCASCSNTITSLVSGLSGVSDVVVNLLGRSGTALISHEGLAAEILETIEDAGFEAEVVSIEKTVHNDKDLATVVGPRAIALRISGMFCNHCPAKVMSALKPFESNITITKPLVEHTDNILRLSYMPDPPYFTIRTLIHAINSTPASSSSHFTATIYHPPSLEDRARHMQAKEQSSLLYKLIVSFIFAIPTFVIAIVYMSLVPSSNHIRMWFMEPLWVGNASRIEWALFILATPVMFYSAGTFHRRSLKEIWALWKKGSRTPVWKRFVRFGSMNLLVSTGVSVAYFASIILLALAAVQEPSTDDQGDVTTYFDSVVFLTMFLLAGRFLEAYSKGRTADAITALGKLRPATALLLSPAHSDVDAADSSEHLEHLDTLSDLEKAVSVDGSIKDGLKPGTRIEKVSVEFLEVGDVVRVLNGSSPPSDGTVVSSAGGAFDESSLTGESRLVKKEPGDKVFVGTINKGTVVDVRVDAIGGETMLDHVVRVVREGQTRRAPIERVADLITGYFVPVVTLLAISTWVIWLSLGLSGSLPPDYLDIEVGSWAVWSLQFAIAVFVVACPCGIGLAAPTALLVGSGLAAKFGILVRGGGEAFQEAAQLDLVVFDKTGTLTEGGEPKVTNVEIVESPRSGARTLSREVILGIAAEIESASSHPLASAIRQYCEEGHAISQSGTAFEEVAGRGVKGKFEALHSVAIIGNEAWMQQHHCDIEGGFSTKLDMWKSEGKSVVLLGLQETDEAGGSLSSFSIHAMFAIADPLRAEAKAVISRLQGQGVRTWMISGDNEITAKAVARMVGIPDTNVIAGVLPHEKAEKVRWLQSVGMKKEPPRWRRLLRMSRLNERCIVAMVGDGINDAPALTAADVGIAIGSGSDVALSSASFILVSSNLNSLLTLIDLSRTVFNRVKFNFLWASIYNLIAIPIAAGVVYPAGHARLAPVWASLAMALSSVSVVCSSLLLKLYKEPKI</sequence>
<feature type="domain" description="HMA" evidence="11">
    <location>
        <begin position="248"/>
        <end position="313"/>
    </location>
</feature>
<dbReference type="Gene3D" id="2.70.150.10">
    <property type="entry name" value="Calcium-transporting ATPase, cytoplasmic transduction domain A"/>
    <property type="match status" value="1"/>
</dbReference>
<evidence type="ECO:0000256" key="5">
    <source>
        <dbReference type="ARBA" id="ARBA00022741"/>
    </source>
</evidence>
<dbReference type="Proteomes" id="UP001212997">
    <property type="component" value="Unassembled WGS sequence"/>
</dbReference>
<gene>
    <name evidence="12" type="ORF">NLI96_g2650</name>
</gene>
<keyword evidence="13" id="KW-1185">Reference proteome</keyword>
<keyword evidence="6 10" id="KW-0067">ATP-binding</keyword>